<name>A0ABS4SR71_9PROT</name>
<feature type="chain" id="PRO_5045481673" evidence="1">
    <location>
        <begin position="23"/>
        <end position="188"/>
    </location>
</feature>
<dbReference type="EMBL" id="JAGINP010000013">
    <property type="protein sequence ID" value="MBP2293890.1"/>
    <property type="molecule type" value="Genomic_DNA"/>
</dbReference>
<reference evidence="2 3" key="1">
    <citation type="submission" date="2021-03" db="EMBL/GenBank/DDBJ databases">
        <title>Genomic Encyclopedia of Type Strains, Phase III (KMG-III): the genomes of soil and plant-associated and newly described type strains.</title>
        <authorList>
            <person name="Whitman W."/>
        </authorList>
    </citation>
    <scope>NUCLEOTIDE SEQUENCE [LARGE SCALE GENOMIC DNA]</scope>
    <source>
        <strain evidence="2 3">IMMIB AFH-6</strain>
    </source>
</reference>
<dbReference type="RefSeq" id="WP_246500749.1">
    <property type="nucleotide sequence ID" value="NZ_JAGINP010000013.1"/>
</dbReference>
<protein>
    <submittedName>
        <fullName evidence="2">LPS-assembly lipoprotein</fullName>
    </submittedName>
</protein>
<keyword evidence="3" id="KW-1185">Reference proteome</keyword>
<dbReference type="PROSITE" id="PS51257">
    <property type="entry name" value="PROKAR_LIPOPROTEIN"/>
    <property type="match status" value="1"/>
</dbReference>
<comment type="caution">
    <text evidence="2">The sequence shown here is derived from an EMBL/GenBank/DDBJ whole genome shotgun (WGS) entry which is preliminary data.</text>
</comment>
<dbReference type="InterPro" id="IPR007485">
    <property type="entry name" value="LPS_assembly_LptE"/>
</dbReference>
<evidence type="ECO:0000313" key="2">
    <source>
        <dbReference type="EMBL" id="MBP2293890.1"/>
    </source>
</evidence>
<dbReference type="PROSITE" id="PS51318">
    <property type="entry name" value="TAT"/>
    <property type="match status" value="1"/>
</dbReference>
<evidence type="ECO:0000313" key="3">
    <source>
        <dbReference type="Proteomes" id="UP000781958"/>
    </source>
</evidence>
<gene>
    <name evidence="2" type="ORF">J2851_003675</name>
</gene>
<keyword evidence="2" id="KW-0449">Lipoprotein</keyword>
<accession>A0ABS4SR71</accession>
<dbReference type="Gene3D" id="3.30.160.150">
    <property type="entry name" value="Lipoprotein like domain"/>
    <property type="match status" value="1"/>
</dbReference>
<keyword evidence="1" id="KW-0732">Signal</keyword>
<evidence type="ECO:0000256" key="1">
    <source>
        <dbReference type="SAM" id="SignalP"/>
    </source>
</evidence>
<feature type="signal peptide" evidence="1">
    <location>
        <begin position="1"/>
        <end position="22"/>
    </location>
</feature>
<dbReference type="Pfam" id="PF04390">
    <property type="entry name" value="LptE"/>
    <property type="match status" value="1"/>
</dbReference>
<proteinExistence type="predicted"/>
<dbReference type="InterPro" id="IPR006311">
    <property type="entry name" value="TAT_signal"/>
</dbReference>
<organism evidence="2 3">
    <name type="scientific">Azospirillum rugosum</name>
    <dbReference type="NCBI Taxonomy" id="416170"/>
    <lineage>
        <taxon>Bacteria</taxon>
        <taxon>Pseudomonadati</taxon>
        <taxon>Pseudomonadota</taxon>
        <taxon>Alphaproteobacteria</taxon>
        <taxon>Rhodospirillales</taxon>
        <taxon>Azospirillaceae</taxon>
        <taxon>Azospirillum</taxon>
    </lineage>
</organism>
<sequence length="188" mass="20266">MRPTRRGLLTLAVLAPVALGTAACGFQPLYGGRGAANVSAKLQEVDIGIIPDQYGQQLRNLLIDRFYKDGRPAHSQYRLLTTLTAAEQKLALQKDATAVRAQLVVYAPYQLVDIATGKVVLSALSRSFISYNVLEQQYAGLVTVENAYDRALLEVSNDITARVAMYLNRPPEIKVDDGTGAGTGSATP</sequence>
<dbReference type="Proteomes" id="UP000781958">
    <property type="component" value="Unassembled WGS sequence"/>
</dbReference>